<dbReference type="InterPro" id="IPR026960">
    <property type="entry name" value="RVT-Znf"/>
</dbReference>
<organism evidence="2 3">
    <name type="scientific">Tanacetum coccineum</name>
    <dbReference type="NCBI Taxonomy" id="301880"/>
    <lineage>
        <taxon>Eukaryota</taxon>
        <taxon>Viridiplantae</taxon>
        <taxon>Streptophyta</taxon>
        <taxon>Embryophyta</taxon>
        <taxon>Tracheophyta</taxon>
        <taxon>Spermatophyta</taxon>
        <taxon>Magnoliopsida</taxon>
        <taxon>eudicotyledons</taxon>
        <taxon>Gunneridae</taxon>
        <taxon>Pentapetalae</taxon>
        <taxon>asterids</taxon>
        <taxon>campanulids</taxon>
        <taxon>Asterales</taxon>
        <taxon>Asteraceae</taxon>
        <taxon>Asteroideae</taxon>
        <taxon>Anthemideae</taxon>
        <taxon>Anthemidinae</taxon>
        <taxon>Tanacetum</taxon>
    </lineage>
</organism>
<dbReference type="Proteomes" id="UP001151760">
    <property type="component" value="Unassembled WGS sequence"/>
</dbReference>
<evidence type="ECO:0000313" key="3">
    <source>
        <dbReference type="Proteomes" id="UP001151760"/>
    </source>
</evidence>
<feature type="domain" description="Reverse transcriptase zinc-binding" evidence="1">
    <location>
        <begin position="67"/>
        <end position="135"/>
    </location>
</feature>
<reference evidence="2" key="2">
    <citation type="submission" date="2022-01" db="EMBL/GenBank/DDBJ databases">
        <authorList>
            <person name="Yamashiro T."/>
            <person name="Shiraishi A."/>
            <person name="Satake H."/>
            <person name="Nakayama K."/>
        </authorList>
    </citation>
    <scope>NUCLEOTIDE SEQUENCE</scope>
</reference>
<evidence type="ECO:0000259" key="1">
    <source>
        <dbReference type="Pfam" id="PF13966"/>
    </source>
</evidence>
<gene>
    <name evidence="2" type="ORF">Tco_0703586</name>
</gene>
<dbReference type="GO" id="GO:0003964">
    <property type="term" value="F:RNA-directed DNA polymerase activity"/>
    <property type="evidence" value="ECO:0007669"/>
    <property type="project" value="UniProtKB-KW"/>
</dbReference>
<keyword evidence="2" id="KW-0695">RNA-directed DNA polymerase</keyword>
<dbReference type="EMBL" id="BQNB010009954">
    <property type="protein sequence ID" value="GJS70745.1"/>
    <property type="molecule type" value="Genomic_DNA"/>
</dbReference>
<reference evidence="2" key="1">
    <citation type="journal article" date="2022" name="Int. J. Mol. Sci.">
        <title>Draft Genome of Tanacetum Coccineum: Genomic Comparison of Closely Related Tanacetum-Family Plants.</title>
        <authorList>
            <person name="Yamashiro T."/>
            <person name="Shiraishi A."/>
            <person name="Nakayama K."/>
            <person name="Satake H."/>
        </authorList>
    </citation>
    <scope>NUCLEOTIDE SEQUENCE</scope>
</reference>
<accession>A0ABQ4Y077</accession>
<protein>
    <submittedName>
        <fullName evidence="2">RNA-directed DNA polymerase, eukaryota, reverse transcriptase zinc-binding domain protein</fullName>
    </submittedName>
</protein>
<proteinExistence type="predicted"/>
<keyword evidence="2" id="KW-0808">Transferase</keyword>
<keyword evidence="2" id="KW-0548">Nucleotidyltransferase</keyword>
<dbReference type="Pfam" id="PF13966">
    <property type="entry name" value="zf-RVT"/>
    <property type="match status" value="1"/>
</dbReference>
<evidence type="ECO:0000313" key="2">
    <source>
        <dbReference type="EMBL" id="GJS70745.1"/>
    </source>
</evidence>
<name>A0ABQ4Y077_9ASTR</name>
<keyword evidence="3" id="KW-1185">Reference proteome</keyword>
<sequence>MGILVGLCIPPLSRTLSEIQDLSALLSGLCLHEGTDGWRWLLNLVTSFLVKHISKLIDDDTLFSNRSGKTHEWNPLLPKKINIFVWRLALNRLPLLTTLADKGLDIPCILCHVCGDVPESLDHVFLRCRKANLIWSKCIRWWGIDTSINDKSVLDVIGGLLYF</sequence>
<comment type="caution">
    <text evidence="2">The sequence shown here is derived from an EMBL/GenBank/DDBJ whole genome shotgun (WGS) entry which is preliminary data.</text>
</comment>